<organism evidence="1 2">
    <name type="scientific">Arctium lappa</name>
    <name type="common">Greater burdock</name>
    <name type="synonym">Lappa major</name>
    <dbReference type="NCBI Taxonomy" id="4217"/>
    <lineage>
        <taxon>Eukaryota</taxon>
        <taxon>Viridiplantae</taxon>
        <taxon>Streptophyta</taxon>
        <taxon>Embryophyta</taxon>
        <taxon>Tracheophyta</taxon>
        <taxon>Spermatophyta</taxon>
        <taxon>Magnoliopsida</taxon>
        <taxon>eudicotyledons</taxon>
        <taxon>Gunneridae</taxon>
        <taxon>Pentapetalae</taxon>
        <taxon>asterids</taxon>
        <taxon>campanulids</taxon>
        <taxon>Asterales</taxon>
        <taxon>Asteraceae</taxon>
        <taxon>Carduoideae</taxon>
        <taxon>Cardueae</taxon>
        <taxon>Arctiinae</taxon>
        <taxon>Arctium</taxon>
    </lineage>
</organism>
<reference evidence="1 2" key="2">
    <citation type="journal article" date="2022" name="Mol. Ecol. Resour.">
        <title>The genomes of chicory, endive, great burdock and yacon provide insights into Asteraceae paleo-polyploidization history and plant inulin production.</title>
        <authorList>
            <person name="Fan W."/>
            <person name="Wang S."/>
            <person name="Wang H."/>
            <person name="Wang A."/>
            <person name="Jiang F."/>
            <person name="Liu H."/>
            <person name="Zhao H."/>
            <person name="Xu D."/>
            <person name="Zhang Y."/>
        </authorList>
    </citation>
    <scope>NUCLEOTIDE SEQUENCE [LARGE SCALE GENOMIC DNA]</scope>
    <source>
        <strain evidence="2">cv. Niubang</strain>
    </source>
</reference>
<protein>
    <submittedName>
        <fullName evidence="1">Uncharacterized protein</fullName>
    </submittedName>
</protein>
<gene>
    <name evidence="1" type="ORF">L6452_44309</name>
</gene>
<dbReference type="Proteomes" id="UP001055879">
    <property type="component" value="Linkage Group LG18"/>
</dbReference>
<comment type="caution">
    <text evidence="1">The sequence shown here is derived from an EMBL/GenBank/DDBJ whole genome shotgun (WGS) entry which is preliminary data.</text>
</comment>
<dbReference type="EMBL" id="CM042064">
    <property type="protein sequence ID" value="KAI3665679.1"/>
    <property type="molecule type" value="Genomic_DNA"/>
</dbReference>
<accession>A0ACB8XH53</accession>
<sequence length="86" mass="10192">MLSDRKFKISGWKVLKDVCDLKRIDCLEIFQKHRSKTSIKIEIKKAGFFCKPPLLPPLLLLHFQILPCTQLFLLFSLFFSRAYLYN</sequence>
<keyword evidence="2" id="KW-1185">Reference proteome</keyword>
<evidence type="ECO:0000313" key="2">
    <source>
        <dbReference type="Proteomes" id="UP001055879"/>
    </source>
</evidence>
<name>A0ACB8XH53_ARCLA</name>
<proteinExistence type="predicted"/>
<reference evidence="2" key="1">
    <citation type="journal article" date="2022" name="Mol. Ecol. Resour.">
        <title>The genomes of chicory, endive, great burdock and yacon provide insights into Asteraceae palaeo-polyploidization history and plant inulin production.</title>
        <authorList>
            <person name="Fan W."/>
            <person name="Wang S."/>
            <person name="Wang H."/>
            <person name="Wang A."/>
            <person name="Jiang F."/>
            <person name="Liu H."/>
            <person name="Zhao H."/>
            <person name="Xu D."/>
            <person name="Zhang Y."/>
        </authorList>
    </citation>
    <scope>NUCLEOTIDE SEQUENCE [LARGE SCALE GENOMIC DNA]</scope>
    <source>
        <strain evidence="2">cv. Niubang</strain>
    </source>
</reference>
<evidence type="ECO:0000313" key="1">
    <source>
        <dbReference type="EMBL" id="KAI3665679.1"/>
    </source>
</evidence>